<feature type="region of interest" description="Disordered" evidence="5">
    <location>
        <begin position="486"/>
        <end position="561"/>
    </location>
</feature>
<accession>A0A6A6ILD2</accession>
<keyword evidence="7" id="KW-1185">Reference proteome</keyword>
<gene>
    <name evidence="6" type="ORF">BU26DRAFT_603513</name>
</gene>
<evidence type="ECO:0000256" key="3">
    <source>
        <dbReference type="ARBA" id="ARBA00023274"/>
    </source>
</evidence>
<dbReference type="InterPro" id="IPR023574">
    <property type="entry name" value="Ribosomal_uL4_dom_sf"/>
</dbReference>
<dbReference type="Gene3D" id="3.40.1370.10">
    <property type="match status" value="1"/>
</dbReference>
<dbReference type="FunFam" id="3.40.1370.10:FF:000016">
    <property type="entry name" value="60S ribosomal protein L4, mitochondrial"/>
    <property type="match status" value="1"/>
</dbReference>
<name>A0A6A6ILD2_9PLEO</name>
<reference evidence="6" key="1">
    <citation type="journal article" date="2020" name="Stud. Mycol.">
        <title>101 Dothideomycetes genomes: a test case for predicting lifestyles and emergence of pathogens.</title>
        <authorList>
            <person name="Haridas S."/>
            <person name="Albert R."/>
            <person name="Binder M."/>
            <person name="Bloem J."/>
            <person name="Labutti K."/>
            <person name="Salamov A."/>
            <person name="Andreopoulos B."/>
            <person name="Baker S."/>
            <person name="Barry K."/>
            <person name="Bills G."/>
            <person name="Bluhm B."/>
            <person name="Cannon C."/>
            <person name="Castanera R."/>
            <person name="Culley D."/>
            <person name="Daum C."/>
            <person name="Ezra D."/>
            <person name="Gonzalez J."/>
            <person name="Henrissat B."/>
            <person name="Kuo A."/>
            <person name="Liang C."/>
            <person name="Lipzen A."/>
            <person name="Lutzoni F."/>
            <person name="Magnuson J."/>
            <person name="Mondo S."/>
            <person name="Nolan M."/>
            <person name="Ohm R."/>
            <person name="Pangilinan J."/>
            <person name="Park H.-J."/>
            <person name="Ramirez L."/>
            <person name="Alfaro M."/>
            <person name="Sun H."/>
            <person name="Tritt A."/>
            <person name="Yoshinaga Y."/>
            <person name="Zwiers L.-H."/>
            <person name="Turgeon B."/>
            <person name="Goodwin S."/>
            <person name="Spatafora J."/>
            <person name="Crous P."/>
            <person name="Grigoriev I."/>
        </authorList>
    </citation>
    <scope>NUCLEOTIDE SEQUENCE</scope>
    <source>
        <strain evidence="6">CBS 122368</strain>
    </source>
</reference>
<keyword evidence="3" id="KW-0687">Ribonucleoprotein</keyword>
<feature type="compositionally biased region" description="Acidic residues" evidence="5">
    <location>
        <begin position="521"/>
        <end position="531"/>
    </location>
</feature>
<dbReference type="GO" id="GO:0003735">
    <property type="term" value="F:structural constituent of ribosome"/>
    <property type="evidence" value="ECO:0007669"/>
    <property type="project" value="InterPro"/>
</dbReference>
<evidence type="ECO:0000313" key="7">
    <source>
        <dbReference type="Proteomes" id="UP000800094"/>
    </source>
</evidence>
<feature type="region of interest" description="Disordered" evidence="5">
    <location>
        <begin position="133"/>
        <end position="165"/>
    </location>
</feature>
<dbReference type="GeneID" id="54588765"/>
<dbReference type="SUPFAM" id="SSF52166">
    <property type="entry name" value="Ribosomal protein L4"/>
    <property type="match status" value="1"/>
</dbReference>
<dbReference type="NCBIfam" id="TIGR03953">
    <property type="entry name" value="rplD_bact"/>
    <property type="match status" value="1"/>
</dbReference>
<sequence>MASTRIASPMRGGIYQLSRLPIRQDAIPKSLSTSFARSITTSASSQATVSTITTSANGYVPVKPLEEQTVLATIHKFPSLEPLRLESFPATHLYLPTRRDILHRAVIYEGDMTRLGTASTKTRYEVRGSARKIRPQKGSGKARLGDKKSPMLRGGGVAHGPKPRDFSTGLQKKVYDLAWRTALSYRFRKGELLIVDSAIEIESPSTRLLQHIFDLHDRERGRGRSLLVTLEERPMLEHALDKMGRERQSLTWQEVDVKDLLELSRIIIERDALRNILLAHQEDLTHTSVTPWHKSFVNSSPPQDLESMMGWSEFRTLMQAPPSERDAIRPDAYESVAYGRWTRAETLPEGPEKLSLTISAYNLLAEAKDLRRERLPTTEPLEYEYGKKIDEASKLSDASLKHEADEVELAAKEAMLRMWDIIHQSTLLLAQAAEHRAEAFRWQGLEDEAEEEYSKARDTRTDVLAAEYELYKAKRQVAEQRSQVLINKDDMEGADKAQVEAQQAAEEEGKAQAEMAAPTEVSEEPYDDEVLEVERKGEEKEQAMKVSEGLEEMGKDRQERK</sequence>
<evidence type="ECO:0000256" key="4">
    <source>
        <dbReference type="ARBA" id="ARBA00040565"/>
    </source>
</evidence>
<dbReference type="GO" id="GO:0006412">
    <property type="term" value="P:translation"/>
    <property type="evidence" value="ECO:0007669"/>
    <property type="project" value="InterPro"/>
</dbReference>
<evidence type="ECO:0000256" key="1">
    <source>
        <dbReference type="ARBA" id="ARBA00010528"/>
    </source>
</evidence>
<dbReference type="AlphaFoldDB" id="A0A6A6ILD2"/>
<comment type="similarity">
    <text evidence="1">Belongs to the universal ribosomal protein uL4 family.</text>
</comment>
<dbReference type="EMBL" id="ML987193">
    <property type="protein sequence ID" value="KAF2251019.1"/>
    <property type="molecule type" value="Genomic_DNA"/>
</dbReference>
<proteinExistence type="inferred from homology"/>
<evidence type="ECO:0000256" key="5">
    <source>
        <dbReference type="SAM" id="MobiDB-lite"/>
    </source>
</evidence>
<evidence type="ECO:0000256" key="2">
    <source>
        <dbReference type="ARBA" id="ARBA00022980"/>
    </source>
</evidence>
<dbReference type="OrthoDB" id="275876at2759"/>
<dbReference type="InterPro" id="IPR013005">
    <property type="entry name" value="Ribosomal_uL4-like"/>
</dbReference>
<feature type="compositionally biased region" description="Basic and acidic residues" evidence="5">
    <location>
        <begin position="487"/>
        <end position="498"/>
    </location>
</feature>
<dbReference type="Proteomes" id="UP000800094">
    <property type="component" value="Unassembled WGS sequence"/>
</dbReference>
<dbReference type="Pfam" id="PF00573">
    <property type="entry name" value="Ribosomal_L4"/>
    <property type="match status" value="1"/>
</dbReference>
<evidence type="ECO:0000313" key="6">
    <source>
        <dbReference type="EMBL" id="KAF2251019.1"/>
    </source>
</evidence>
<feature type="compositionally biased region" description="Basic and acidic residues" evidence="5">
    <location>
        <begin position="532"/>
        <end position="543"/>
    </location>
</feature>
<dbReference type="PANTHER" id="PTHR10746:SF6">
    <property type="entry name" value="LARGE RIBOSOMAL SUBUNIT PROTEIN UL4M"/>
    <property type="match status" value="1"/>
</dbReference>
<feature type="compositionally biased region" description="Basic and acidic residues" evidence="5">
    <location>
        <begin position="552"/>
        <end position="561"/>
    </location>
</feature>
<keyword evidence="2 6" id="KW-0689">Ribosomal protein</keyword>
<dbReference type="InterPro" id="IPR002136">
    <property type="entry name" value="Ribosomal_uL4"/>
</dbReference>
<organism evidence="6 7">
    <name type="scientific">Trematosphaeria pertusa</name>
    <dbReference type="NCBI Taxonomy" id="390896"/>
    <lineage>
        <taxon>Eukaryota</taxon>
        <taxon>Fungi</taxon>
        <taxon>Dikarya</taxon>
        <taxon>Ascomycota</taxon>
        <taxon>Pezizomycotina</taxon>
        <taxon>Dothideomycetes</taxon>
        <taxon>Pleosporomycetidae</taxon>
        <taxon>Pleosporales</taxon>
        <taxon>Massarineae</taxon>
        <taxon>Trematosphaeriaceae</taxon>
        <taxon>Trematosphaeria</taxon>
    </lineage>
</organism>
<dbReference type="GO" id="GO:1990904">
    <property type="term" value="C:ribonucleoprotein complex"/>
    <property type="evidence" value="ECO:0007669"/>
    <property type="project" value="UniProtKB-KW"/>
</dbReference>
<dbReference type="GO" id="GO:0005840">
    <property type="term" value="C:ribosome"/>
    <property type="evidence" value="ECO:0007669"/>
    <property type="project" value="UniProtKB-KW"/>
</dbReference>
<protein>
    <recommendedName>
        <fullName evidence="4">Large ribosomal subunit protein uL4m</fullName>
    </recommendedName>
</protein>
<dbReference type="RefSeq" id="XP_033686023.1">
    <property type="nucleotide sequence ID" value="XM_033835435.1"/>
</dbReference>
<dbReference type="PANTHER" id="PTHR10746">
    <property type="entry name" value="50S RIBOSOMAL PROTEIN L4"/>
    <property type="match status" value="1"/>
</dbReference>